<evidence type="ECO:0000256" key="6">
    <source>
        <dbReference type="ARBA" id="ARBA00023146"/>
    </source>
</evidence>
<evidence type="ECO:0000256" key="3">
    <source>
        <dbReference type="ARBA" id="ARBA00022741"/>
    </source>
</evidence>
<dbReference type="InterPro" id="IPR015944">
    <property type="entry name" value="Gly-tRNA-synth_bsu"/>
</dbReference>
<dbReference type="SUPFAM" id="SSF109604">
    <property type="entry name" value="HD-domain/PDEase-like"/>
    <property type="match status" value="1"/>
</dbReference>
<sequence length="669" mass="77695">MSDLLIEIGTEELPPEVIEPALSFIKERLREILRREDVETFGTPRRLAFLVRNFVDEKEVREEIVFGPPWKMSFDEEGKPTKALEGFLKRHGAEVGEVFRARKGRGEYAALKIVSEEESLLQKLSHSFEDILLSVPFPRRMRWTASRKLSFSRPIRWILALHGDRVIDLSFGDLRADRKTKGHRFLSQGWIEIERAESYLEKLEKHHVVPSIEKRREMILSALEREAERVGGVPEYPSPLVDEVTQLVEYPFPVLGRFEERFLELPERVIVTVCAHHQRFFCVARDGKLTPYFIGISNNLPRTDLIRRGYEKVLRARLEDALFFYREDLKRRLDDLVPRLSGVLIHPKIGTVLEKVERLRRVVEKLCGDLKCSPEVREKALRSAYLSKADLLTEMVKEFDELQGYMGYVYALAQGEDEEVALALFEQYKPRGAEDETPRTLVGALLSLADKIDDLFSFFRIGEIPTGGSDPFGLRRSAFGLLRIIDERKWDLDLGGFRDIYGSGAWEEELEAFLAGRIESYMEGVRYDLIRAVLSVESAFRPYEVIRRIRTLEEIKDSPLLRDLYEAYRRAVKIIPEGWKNTRVQEELLKEKEEVALWNALRELERRGEVSLEELAQLRKPLDEFFDRVLVMDRDERIRTNRLALLTRLKLLFNRIADFSKLVPLGGAG</sequence>
<evidence type="ECO:0000256" key="5">
    <source>
        <dbReference type="ARBA" id="ARBA00022917"/>
    </source>
</evidence>
<comment type="catalytic activity">
    <reaction evidence="7 8">
        <text>tRNA(Gly) + glycine + ATP = glycyl-tRNA(Gly) + AMP + diphosphate</text>
        <dbReference type="Rhea" id="RHEA:16013"/>
        <dbReference type="Rhea" id="RHEA-COMP:9664"/>
        <dbReference type="Rhea" id="RHEA-COMP:9683"/>
        <dbReference type="ChEBI" id="CHEBI:30616"/>
        <dbReference type="ChEBI" id="CHEBI:33019"/>
        <dbReference type="ChEBI" id="CHEBI:57305"/>
        <dbReference type="ChEBI" id="CHEBI:78442"/>
        <dbReference type="ChEBI" id="CHEBI:78522"/>
        <dbReference type="ChEBI" id="CHEBI:456215"/>
        <dbReference type="EC" id="6.1.1.14"/>
    </reaction>
</comment>
<accession>A0A7C5Q1Q2</accession>
<keyword evidence="3 8" id="KW-0547">Nucleotide-binding</keyword>
<evidence type="ECO:0000313" key="9">
    <source>
        <dbReference type="EMBL" id="HHJ63814.1"/>
    </source>
</evidence>
<comment type="subunit">
    <text evidence="8">Tetramer of two alpha and two beta subunits.</text>
</comment>
<evidence type="ECO:0000256" key="4">
    <source>
        <dbReference type="ARBA" id="ARBA00022840"/>
    </source>
</evidence>
<comment type="similarity">
    <text evidence="1 8">Belongs to the class-II aminoacyl-tRNA synthetase family.</text>
</comment>
<dbReference type="GO" id="GO:0005524">
    <property type="term" value="F:ATP binding"/>
    <property type="evidence" value="ECO:0007669"/>
    <property type="project" value="UniProtKB-UniRule"/>
</dbReference>
<dbReference type="AlphaFoldDB" id="A0A7C5Q1Q2"/>
<dbReference type="InterPro" id="IPR006194">
    <property type="entry name" value="Gly-tRNA-synth_heterodimer"/>
</dbReference>
<dbReference type="GO" id="GO:0004820">
    <property type="term" value="F:glycine-tRNA ligase activity"/>
    <property type="evidence" value="ECO:0007669"/>
    <property type="project" value="UniProtKB-UniRule"/>
</dbReference>
<organism evidence="9">
    <name type="scientific">Aquifex aeolicus</name>
    <dbReference type="NCBI Taxonomy" id="63363"/>
    <lineage>
        <taxon>Bacteria</taxon>
        <taxon>Pseudomonadati</taxon>
        <taxon>Aquificota</taxon>
        <taxon>Aquificia</taxon>
        <taxon>Aquificales</taxon>
        <taxon>Aquificaceae</taxon>
        <taxon>Aquifex</taxon>
    </lineage>
</organism>
<dbReference type="NCBIfam" id="TIGR00211">
    <property type="entry name" value="glyS"/>
    <property type="match status" value="1"/>
</dbReference>
<dbReference type="Pfam" id="PF02092">
    <property type="entry name" value="tRNA_synt_2f"/>
    <property type="match status" value="1"/>
</dbReference>
<evidence type="ECO:0000256" key="7">
    <source>
        <dbReference type="ARBA" id="ARBA00047937"/>
    </source>
</evidence>
<dbReference type="EMBL" id="DRNB01000104">
    <property type="protein sequence ID" value="HHJ63814.1"/>
    <property type="molecule type" value="Genomic_DNA"/>
</dbReference>
<reference evidence="9" key="1">
    <citation type="journal article" date="2020" name="mSystems">
        <title>Genome- and Community-Level Interaction Insights into Carbon Utilization and Element Cycling Functions of Hydrothermarchaeota in Hydrothermal Sediment.</title>
        <authorList>
            <person name="Zhou Z."/>
            <person name="Liu Y."/>
            <person name="Xu W."/>
            <person name="Pan J."/>
            <person name="Luo Z.H."/>
            <person name="Li M."/>
        </authorList>
    </citation>
    <scope>NUCLEOTIDE SEQUENCE [LARGE SCALE GENOMIC DNA]</scope>
    <source>
        <strain evidence="9">HyVt-501</strain>
    </source>
</reference>
<comment type="subcellular location">
    <subcellularLocation>
        <location evidence="8">Cytoplasm</location>
    </subcellularLocation>
</comment>
<keyword evidence="6 8" id="KW-0030">Aminoacyl-tRNA synthetase</keyword>
<dbReference type="PANTHER" id="PTHR30075">
    <property type="entry name" value="GLYCYL-TRNA SYNTHETASE"/>
    <property type="match status" value="1"/>
</dbReference>
<evidence type="ECO:0000256" key="8">
    <source>
        <dbReference type="HAMAP-Rule" id="MF_00255"/>
    </source>
</evidence>
<dbReference type="HAMAP" id="MF_00255">
    <property type="entry name" value="Gly_tRNA_synth_beta"/>
    <property type="match status" value="1"/>
</dbReference>
<keyword evidence="2 8" id="KW-0436">Ligase</keyword>
<dbReference type="GO" id="GO:0006426">
    <property type="term" value="P:glycyl-tRNA aminoacylation"/>
    <property type="evidence" value="ECO:0007669"/>
    <property type="project" value="UniProtKB-UniRule"/>
</dbReference>
<dbReference type="PANTHER" id="PTHR30075:SF2">
    <property type="entry name" value="GLYCINE--TRNA LIGASE, CHLOROPLASTIC_MITOCHONDRIAL 2"/>
    <property type="match status" value="1"/>
</dbReference>
<dbReference type="EC" id="6.1.1.14" evidence="8"/>
<keyword evidence="5 8" id="KW-0648">Protein biosynthesis</keyword>
<dbReference type="GO" id="GO:0005829">
    <property type="term" value="C:cytosol"/>
    <property type="evidence" value="ECO:0007669"/>
    <property type="project" value="TreeGrafter"/>
</dbReference>
<proteinExistence type="inferred from homology"/>
<gene>
    <name evidence="8" type="primary">glyS</name>
    <name evidence="9" type="ORF">ENJ61_02805</name>
</gene>
<dbReference type="PRINTS" id="PR01045">
    <property type="entry name" value="TRNASYNTHGB"/>
</dbReference>
<evidence type="ECO:0000256" key="1">
    <source>
        <dbReference type="ARBA" id="ARBA00008226"/>
    </source>
</evidence>
<dbReference type="PROSITE" id="PS50861">
    <property type="entry name" value="AA_TRNA_LIGASE_II_GLYAB"/>
    <property type="match status" value="1"/>
</dbReference>
<protein>
    <recommendedName>
        <fullName evidence="8">Glycine--tRNA ligase beta subunit</fullName>
        <ecNumber evidence="8">6.1.1.14</ecNumber>
    </recommendedName>
    <alternativeName>
        <fullName evidence="8">Glycyl-tRNA synthetase beta subunit</fullName>
        <shortName evidence="8">GlyRS</shortName>
    </alternativeName>
</protein>
<name>A0A7C5Q1Q2_AQUAO</name>
<comment type="caution">
    <text evidence="9">The sequence shown here is derived from an EMBL/GenBank/DDBJ whole genome shotgun (WGS) entry which is preliminary data.</text>
</comment>
<dbReference type="Proteomes" id="UP000885792">
    <property type="component" value="Unassembled WGS sequence"/>
</dbReference>
<evidence type="ECO:0000256" key="2">
    <source>
        <dbReference type="ARBA" id="ARBA00022598"/>
    </source>
</evidence>
<keyword evidence="8" id="KW-0963">Cytoplasm</keyword>
<keyword evidence="4 8" id="KW-0067">ATP-binding</keyword>